<dbReference type="InterPro" id="IPR012340">
    <property type="entry name" value="NA-bd_OB-fold"/>
</dbReference>
<dbReference type="InterPro" id="IPR002547">
    <property type="entry name" value="tRNA-bd_dom"/>
</dbReference>
<keyword evidence="8" id="KW-0820">tRNA-binding</keyword>
<dbReference type="CDD" id="cd02796">
    <property type="entry name" value="tRNA_bind_bactPheRS"/>
    <property type="match status" value="1"/>
</dbReference>
<dbReference type="Pfam" id="PF01588">
    <property type="entry name" value="tRNA_bind"/>
    <property type="match status" value="1"/>
</dbReference>
<keyword evidence="15" id="KW-0648">Protein biosynthesis</keyword>
<feature type="domain" description="FDX-ACB" evidence="20">
    <location>
        <begin position="724"/>
        <end position="817"/>
    </location>
</feature>
<dbReference type="PANTHER" id="PTHR10947:SF0">
    <property type="entry name" value="PHENYLALANINE--TRNA LIGASE BETA SUBUNIT"/>
    <property type="match status" value="1"/>
</dbReference>
<dbReference type="NCBIfam" id="TIGR00472">
    <property type="entry name" value="pheT_bact"/>
    <property type="match status" value="1"/>
</dbReference>
<dbReference type="HAMAP" id="MF_00283">
    <property type="entry name" value="Phe_tRNA_synth_beta1"/>
    <property type="match status" value="1"/>
</dbReference>
<evidence type="ECO:0000259" key="19">
    <source>
        <dbReference type="PROSITE" id="PS50886"/>
    </source>
</evidence>
<dbReference type="SUPFAM" id="SSF54991">
    <property type="entry name" value="Anticodon-binding domain of PheRS"/>
    <property type="match status" value="1"/>
</dbReference>
<dbReference type="PROSITE" id="PS51483">
    <property type="entry name" value="B5"/>
    <property type="match status" value="1"/>
</dbReference>
<evidence type="ECO:0000256" key="16">
    <source>
        <dbReference type="ARBA" id="ARBA00023146"/>
    </source>
</evidence>
<dbReference type="SMART" id="SM00874">
    <property type="entry name" value="B5"/>
    <property type="match status" value="1"/>
</dbReference>
<dbReference type="GO" id="GO:0004826">
    <property type="term" value="F:phenylalanine-tRNA ligase activity"/>
    <property type="evidence" value="ECO:0007669"/>
    <property type="project" value="UniProtKB-EC"/>
</dbReference>
<dbReference type="PANTHER" id="PTHR10947">
    <property type="entry name" value="PHENYLALANYL-TRNA SYNTHETASE BETA CHAIN AND LEUCINE-RICH REPEAT-CONTAINING PROTEIN 47"/>
    <property type="match status" value="1"/>
</dbReference>
<dbReference type="Gene3D" id="3.50.40.10">
    <property type="entry name" value="Phenylalanyl-trna Synthetase, Chain B, domain 3"/>
    <property type="match status" value="1"/>
</dbReference>
<dbReference type="InterPro" id="IPR045060">
    <property type="entry name" value="Phe-tRNA-ligase_IIc_bsu"/>
</dbReference>
<evidence type="ECO:0000256" key="9">
    <source>
        <dbReference type="ARBA" id="ARBA00022598"/>
    </source>
</evidence>
<dbReference type="SUPFAM" id="SSF56037">
    <property type="entry name" value="PheT/TilS domain"/>
    <property type="match status" value="1"/>
</dbReference>
<evidence type="ECO:0000256" key="14">
    <source>
        <dbReference type="ARBA" id="ARBA00022884"/>
    </source>
</evidence>
<dbReference type="InterPro" id="IPR036690">
    <property type="entry name" value="Fdx_antiC-bd_sf"/>
</dbReference>
<dbReference type="GO" id="GO:0000287">
    <property type="term" value="F:magnesium ion binding"/>
    <property type="evidence" value="ECO:0007669"/>
    <property type="project" value="InterPro"/>
</dbReference>
<dbReference type="InterPro" id="IPR009061">
    <property type="entry name" value="DNA-bd_dom_put_sf"/>
</dbReference>
<comment type="subunit">
    <text evidence="4">Tetramer of two alpha and two beta subunits.</text>
</comment>
<proteinExistence type="inferred from homology"/>
<dbReference type="Pfam" id="PF03147">
    <property type="entry name" value="FDX-ACB"/>
    <property type="match status" value="1"/>
</dbReference>
<evidence type="ECO:0000256" key="4">
    <source>
        <dbReference type="ARBA" id="ARBA00011209"/>
    </source>
</evidence>
<evidence type="ECO:0000256" key="13">
    <source>
        <dbReference type="ARBA" id="ARBA00022842"/>
    </source>
</evidence>
<dbReference type="InterPro" id="IPR020825">
    <property type="entry name" value="Phe-tRNA_synthase-like_B3/B4"/>
</dbReference>
<feature type="domain" description="TRNA-binding" evidence="19">
    <location>
        <begin position="42"/>
        <end position="151"/>
    </location>
</feature>
<dbReference type="Gene3D" id="3.30.56.10">
    <property type="match status" value="2"/>
</dbReference>
<dbReference type="GO" id="GO:0009328">
    <property type="term" value="C:phenylalanine-tRNA ligase complex"/>
    <property type="evidence" value="ECO:0007669"/>
    <property type="project" value="TreeGrafter"/>
</dbReference>
<comment type="cofactor">
    <cofactor evidence="1">
        <name>Mg(2+)</name>
        <dbReference type="ChEBI" id="CHEBI:18420"/>
    </cofactor>
</comment>
<dbReference type="SMART" id="SM00873">
    <property type="entry name" value="B3_4"/>
    <property type="match status" value="1"/>
</dbReference>
<dbReference type="Gene3D" id="3.30.70.380">
    <property type="entry name" value="Ferrodoxin-fold anticodon-binding domain"/>
    <property type="match status" value="1"/>
</dbReference>
<gene>
    <name evidence="22" type="ORF">UFOPK1811_00921</name>
</gene>
<comment type="catalytic activity">
    <reaction evidence="18">
        <text>tRNA(Phe) + L-phenylalanine + ATP = L-phenylalanyl-tRNA(Phe) + AMP + diphosphate + H(+)</text>
        <dbReference type="Rhea" id="RHEA:19413"/>
        <dbReference type="Rhea" id="RHEA-COMP:9668"/>
        <dbReference type="Rhea" id="RHEA-COMP:9699"/>
        <dbReference type="ChEBI" id="CHEBI:15378"/>
        <dbReference type="ChEBI" id="CHEBI:30616"/>
        <dbReference type="ChEBI" id="CHEBI:33019"/>
        <dbReference type="ChEBI" id="CHEBI:58095"/>
        <dbReference type="ChEBI" id="CHEBI:78442"/>
        <dbReference type="ChEBI" id="CHEBI:78531"/>
        <dbReference type="ChEBI" id="CHEBI:456215"/>
        <dbReference type="EC" id="6.1.1.20"/>
    </reaction>
</comment>
<reference evidence="22" key="1">
    <citation type="submission" date="2020-05" db="EMBL/GenBank/DDBJ databases">
        <authorList>
            <person name="Chiriac C."/>
            <person name="Salcher M."/>
            <person name="Ghai R."/>
            <person name="Kavagutti S V."/>
        </authorList>
    </citation>
    <scope>NUCLEOTIDE SEQUENCE</scope>
</reference>
<evidence type="ECO:0000256" key="8">
    <source>
        <dbReference type="ARBA" id="ARBA00022555"/>
    </source>
</evidence>
<evidence type="ECO:0000313" key="22">
    <source>
        <dbReference type="EMBL" id="CAB4602656.1"/>
    </source>
</evidence>
<keyword evidence="12" id="KW-0067">ATP-binding</keyword>
<keyword evidence="9" id="KW-0436">Ligase</keyword>
<evidence type="ECO:0000256" key="3">
    <source>
        <dbReference type="ARBA" id="ARBA00008653"/>
    </source>
</evidence>
<dbReference type="GO" id="GO:0005524">
    <property type="term" value="F:ATP binding"/>
    <property type="evidence" value="ECO:0007669"/>
    <property type="project" value="UniProtKB-KW"/>
</dbReference>
<comment type="subcellular location">
    <subcellularLocation>
        <location evidence="2">Cytoplasm</location>
    </subcellularLocation>
</comment>
<evidence type="ECO:0000256" key="2">
    <source>
        <dbReference type="ARBA" id="ARBA00004496"/>
    </source>
</evidence>
<sequence length="818" mass="88596">MKFPISWISEFVKLPSEINVEIITQALVGAGFEVEGVQNLADEINGPIKFGKVISIEEITEYKKPIRWVSVDVGEIRNVICGAQNFKVGDHVVVALPGALLPGPFPITARETYGRTSDGMICSARELGMGDDHTGILVISAQDAPIGSDAIATLGLDEKIFDIAINPDRGYAMSIRGIAREIATALNLDYLDPTSLVEVNDSKELSGPIKVKIKEGADRIHLRSVSGVNPDAPSPLWMVRRLQMCGMRSISIAVDITNYVMIELGQPLHAFDSDRIKGAITVRVAKEIKSIKTLDEQERELFGENLLIADDSGALAIAGTMGGFESEVTSKTKAITIEAAHFDSVMIAKNARSQKLSTEASRRFERGVDPQLTHIASMRAVNLLVEHAGAKYIGFNVVDNLIPAQKIDFDPQAPSKVIGGNYSNEVVRGVLLAIGCEISEGKNGHWQITSPSWRPDLNVSIDLVEEVARLNGYENIPSILPASPLSRGLTPAQRRRRRVVQLLANRGLTEVQSYPFISAETISMMGFTGDRAKAYRLANPISEEEPFLRTHLVPGLIQVGLKNFSRGVRSLGIFEIGNIYRAVNEPSDSPILGVDAKPSAEEIAKLLAHVPKQPLCVGGFFAGALERESWWGQGRNFDWSDATQAAVEVVRSCGWEPTIHASDFAPWHPGRCAELRVNGVMVGHSGELHPRVISALGLPERAGAFMVNLDAIAYPESVKAKAITTMVPTIQDIALIVSSEVVLVDLINALTQGAGSLLEKIELFDRYTGPGVPEGQISYAFTLTFRAADRTLTAEEVAGHRASAIESANKACGAVLRT</sequence>
<dbReference type="SUPFAM" id="SSF50249">
    <property type="entry name" value="Nucleic acid-binding proteins"/>
    <property type="match status" value="1"/>
</dbReference>
<dbReference type="Pfam" id="PF03483">
    <property type="entry name" value="B3_4"/>
    <property type="match status" value="1"/>
</dbReference>
<dbReference type="CDD" id="cd00769">
    <property type="entry name" value="PheRS_beta_core"/>
    <property type="match status" value="1"/>
</dbReference>
<dbReference type="SMART" id="SM00896">
    <property type="entry name" value="FDX-ACB"/>
    <property type="match status" value="1"/>
</dbReference>
<evidence type="ECO:0000256" key="15">
    <source>
        <dbReference type="ARBA" id="ARBA00022917"/>
    </source>
</evidence>
<dbReference type="Gene3D" id="3.30.930.10">
    <property type="entry name" value="Bira Bifunctional Protein, Domain 2"/>
    <property type="match status" value="1"/>
</dbReference>
<dbReference type="SUPFAM" id="SSF55681">
    <property type="entry name" value="Class II aaRS and biotin synthetases"/>
    <property type="match status" value="1"/>
</dbReference>
<protein>
    <recommendedName>
        <fullName evidence="6">Phenylalanine--tRNA ligase beta subunit</fullName>
        <ecNumber evidence="5">6.1.1.20</ecNumber>
    </recommendedName>
    <alternativeName>
        <fullName evidence="17">Phenylalanyl-tRNA synthetase beta subunit</fullName>
    </alternativeName>
</protein>
<dbReference type="Pfam" id="PF17759">
    <property type="entry name" value="tRNA_synthFbeta"/>
    <property type="match status" value="1"/>
</dbReference>
<dbReference type="PROSITE" id="PS50886">
    <property type="entry name" value="TRBD"/>
    <property type="match status" value="1"/>
</dbReference>
<organism evidence="22">
    <name type="scientific">freshwater metagenome</name>
    <dbReference type="NCBI Taxonomy" id="449393"/>
    <lineage>
        <taxon>unclassified sequences</taxon>
        <taxon>metagenomes</taxon>
        <taxon>ecological metagenomes</taxon>
    </lineage>
</organism>
<dbReference type="InterPro" id="IPR004532">
    <property type="entry name" value="Phe-tRNA-ligase_IIc_bsu_bact"/>
</dbReference>
<evidence type="ECO:0000259" key="20">
    <source>
        <dbReference type="PROSITE" id="PS51447"/>
    </source>
</evidence>
<evidence type="ECO:0000256" key="10">
    <source>
        <dbReference type="ARBA" id="ARBA00022723"/>
    </source>
</evidence>
<keyword evidence="10" id="KW-0479">Metal-binding</keyword>
<dbReference type="InterPro" id="IPR005147">
    <property type="entry name" value="tRNA_synthase_B5-dom"/>
</dbReference>
<evidence type="ECO:0000256" key="1">
    <source>
        <dbReference type="ARBA" id="ARBA00001946"/>
    </source>
</evidence>
<evidence type="ECO:0000256" key="5">
    <source>
        <dbReference type="ARBA" id="ARBA00012814"/>
    </source>
</evidence>
<keyword evidence="11" id="KW-0547">Nucleotide-binding</keyword>
<keyword evidence="7" id="KW-0963">Cytoplasm</keyword>
<dbReference type="GO" id="GO:0000049">
    <property type="term" value="F:tRNA binding"/>
    <property type="evidence" value="ECO:0007669"/>
    <property type="project" value="UniProtKB-KW"/>
</dbReference>
<evidence type="ECO:0000256" key="6">
    <source>
        <dbReference type="ARBA" id="ARBA00017032"/>
    </source>
</evidence>
<accession>A0A6J6GN58</accession>
<feature type="domain" description="B5" evidence="21">
    <location>
        <begin position="402"/>
        <end position="478"/>
    </location>
</feature>
<dbReference type="SUPFAM" id="SSF46955">
    <property type="entry name" value="Putative DNA-binding domain"/>
    <property type="match status" value="1"/>
</dbReference>
<name>A0A6J6GN58_9ZZZZ</name>
<dbReference type="InterPro" id="IPR033714">
    <property type="entry name" value="tRNA_bind_bactPheRS"/>
</dbReference>
<dbReference type="InterPro" id="IPR045864">
    <property type="entry name" value="aa-tRNA-synth_II/BPL/LPL"/>
</dbReference>
<dbReference type="PROSITE" id="PS51447">
    <property type="entry name" value="FDX_ACB"/>
    <property type="match status" value="1"/>
</dbReference>
<dbReference type="InterPro" id="IPR005121">
    <property type="entry name" value="Fdx_antiC-bd"/>
</dbReference>
<evidence type="ECO:0000259" key="21">
    <source>
        <dbReference type="PROSITE" id="PS51483"/>
    </source>
</evidence>
<evidence type="ECO:0000256" key="17">
    <source>
        <dbReference type="ARBA" id="ARBA00033189"/>
    </source>
</evidence>
<evidence type="ECO:0000256" key="7">
    <source>
        <dbReference type="ARBA" id="ARBA00022490"/>
    </source>
</evidence>
<dbReference type="EMBL" id="CAEZUJ010000035">
    <property type="protein sequence ID" value="CAB4602656.1"/>
    <property type="molecule type" value="Genomic_DNA"/>
</dbReference>
<keyword evidence="13" id="KW-0460">Magnesium</keyword>
<keyword evidence="16" id="KW-0030">Aminoacyl-tRNA synthetase</keyword>
<dbReference type="GO" id="GO:0006432">
    <property type="term" value="P:phenylalanyl-tRNA aminoacylation"/>
    <property type="evidence" value="ECO:0007669"/>
    <property type="project" value="InterPro"/>
</dbReference>
<keyword evidence="14" id="KW-0694">RNA-binding</keyword>
<evidence type="ECO:0000256" key="11">
    <source>
        <dbReference type="ARBA" id="ARBA00022741"/>
    </source>
</evidence>
<comment type="similarity">
    <text evidence="3">Belongs to the phenylalanyl-tRNA synthetase beta subunit family. Type 1 subfamily.</text>
</comment>
<dbReference type="EC" id="6.1.1.20" evidence="5"/>
<evidence type="ECO:0000256" key="12">
    <source>
        <dbReference type="ARBA" id="ARBA00022840"/>
    </source>
</evidence>
<dbReference type="InterPro" id="IPR041616">
    <property type="entry name" value="PheRS_beta_core"/>
</dbReference>
<dbReference type="InterPro" id="IPR005146">
    <property type="entry name" value="B3/B4_tRNA-bd"/>
</dbReference>
<dbReference type="AlphaFoldDB" id="A0A6J6GN58"/>
<evidence type="ECO:0000256" key="18">
    <source>
        <dbReference type="ARBA" id="ARBA00049255"/>
    </source>
</evidence>
<dbReference type="Pfam" id="PF03484">
    <property type="entry name" value="B5"/>
    <property type="match status" value="1"/>
</dbReference>
<dbReference type="Gene3D" id="2.40.50.140">
    <property type="entry name" value="Nucleic acid-binding proteins"/>
    <property type="match status" value="1"/>
</dbReference>